<gene>
    <name evidence="4" type="ORF">AFUS01_LOCUS32317</name>
</gene>
<dbReference type="PIRSF" id="PIRSF000303">
    <property type="entry name" value="Glutathion_perox"/>
    <property type="match status" value="1"/>
</dbReference>
<evidence type="ECO:0000256" key="2">
    <source>
        <dbReference type="ARBA" id="ARBA00022559"/>
    </source>
</evidence>
<reference evidence="4" key="1">
    <citation type="submission" date="2021-06" db="EMBL/GenBank/DDBJ databases">
        <authorList>
            <person name="Hodson N. C."/>
            <person name="Mongue J. A."/>
            <person name="Jaron S. K."/>
        </authorList>
    </citation>
    <scope>NUCLEOTIDE SEQUENCE</scope>
</reference>
<dbReference type="Proteomes" id="UP000708208">
    <property type="component" value="Unassembled WGS sequence"/>
</dbReference>
<organism evidence="4 5">
    <name type="scientific">Allacma fusca</name>
    <dbReference type="NCBI Taxonomy" id="39272"/>
    <lineage>
        <taxon>Eukaryota</taxon>
        <taxon>Metazoa</taxon>
        <taxon>Ecdysozoa</taxon>
        <taxon>Arthropoda</taxon>
        <taxon>Hexapoda</taxon>
        <taxon>Collembola</taxon>
        <taxon>Symphypleona</taxon>
        <taxon>Sminthuridae</taxon>
        <taxon>Allacma</taxon>
    </lineage>
</organism>
<evidence type="ECO:0008006" key="6">
    <source>
        <dbReference type="Google" id="ProtNLM"/>
    </source>
</evidence>
<dbReference type="GO" id="GO:0005739">
    <property type="term" value="C:mitochondrion"/>
    <property type="evidence" value="ECO:0007669"/>
    <property type="project" value="TreeGrafter"/>
</dbReference>
<dbReference type="OrthoDB" id="446890at2759"/>
<protein>
    <recommendedName>
        <fullName evidence="6">Glutathione peroxidase</fullName>
    </recommendedName>
</protein>
<dbReference type="InterPro" id="IPR000889">
    <property type="entry name" value="Glutathione_peroxidase"/>
</dbReference>
<dbReference type="AlphaFoldDB" id="A0A8J2LH99"/>
<keyword evidence="2" id="KW-0575">Peroxidase</keyword>
<dbReference type="GO" id="GO:0006979">
    <property type="term" value="P:response to oxidative stress"/>
    <property type="evidence" value="ECO:0007669"/>
    <property type="project" value="InterPro"/>
</dbReference>
<dbReference type="EMBL" id="CAJVCH010525123">
    <property type="protein sequence ID" value="CAG7822020.1"/>
    <property type="molecule type" value="Genomic_DNA"/>
</dbReference>
<proteinExistence type="inferred from homology"/>
<keyword evidence="5" id="KW-1185">Reference proteome</keyword>
<evidence type="ECO:0000256" key="3">
    <source>
        <dbReference type="ARBA" id="ARBA00023002"/>
    </source>
</evidence>
<dbReference type="GO" id="GO:0005634">
    <property type="term" value="C:nucleus"/>
    <property type="evidence" value="ECO:0007669"/>
    <property type="project" value="TreeGrafter"/>
</dbReference>
<dbReference type="GO" id="GO:0004602">
    <property type="term" value="F:glutathione peroxidase activity"/>
    <property type="evidence" value="ECO:0007669"/>
    <property type="project" value="TreeGrafter"/>
</dbReference>
<keyword evidence="3" id="KW-0560">Oxidoreductase</keyword>
<dbReference type="CDD" id="cd00340">
    <property type="entry name" value="GSH_Peroxidase"/>
    <property type="match status" value="1"/>
</dbReference>
<name>A0A8J2LH99_9HEXA</name>
<dbReference type="PANTHER" id="PTHR11592:SF134">
    <property type="entry name" value="PHOSPHOLIPID HYDROPEROXIDE GLUTATHIONE PEROXIDASE"/>
    <property type="match status" value="1"/>
</dbReference>
<dbReference type="PANTHER" id="PTHR11592">
    <property type="entry name" value="GLUTATHIONE PEROXIDASE"/>
    <property type="match status" value="1"/>
</dbReference>
<dbReference type="GO" id="GO:0047066">
    <property type="term" value="F:phospholipid-hydroperoxide glutathione peroxidase activity"/>
    <property type="evidence" value="ECO:0007669"/>
    <property type="project" value="TreeGrafter"/>
</dbReference>
<dbReference type="PROSITE" id="PS51355">
    <property type="entry name" value="GLUTATHIONE_PEROXID_3"/>
    <property type="match status" value="1"/>
</dbReference>
<accession>A0A8J2LH99</accession>
<comment type="caution">
    <text evidence="4">The sequence shown here is derived from an EMBL/GenBank/DDBJ whole genome shotgun (WGS) entry which is preliminary data.</text>
</comment>
<comment type="similarity">
    <text evidence="1">Belongs to the glutathione peroxidase family.</text>
</comment>
<evidence type="ECO:0000313" key="4">
    <source>
        <dbReference type="EMBL" id="CAG7822020.1"/>
    </source>
</evidence>
<dbReference type="Pfam" id="PF00255">
    <property type="entry name" value="GSHPx"/>
    <property type="match status" value="1"/>
</dbReference>
<evidence type="ECO:0000256" key="1">
    <source>
        <dbReference type="ARBA" id="ARBA00006926"/>
    </source>
</evidence>
<sequence length="153" mass="17371">MPLKLCGSKNTVIESQVESEMATKNGLTNPDPKKANSVYDFNYINIDGAVESMEKYRGHVLIVQEPGTEAEIKEFIKKYNVDFDMASKIDVNGDDAHPLWKYMKSKQGGMLGSFIKWNFTKFVVNKDGQVVKRFGPNEDPISMEPDLQKLFQK</sequence>
<evidence type="ECO:0000313" key="5">
    <source>
        <dbReference type="Proteomes" id="UP000708208"/>
    </source>
</evidence>